<dbReference type="RefSeq" id="WP_144033622.1">
    <property type="nucleotide sequence ID" value="NZ_OBMI01000003.1"/>
</dbReference>
<protein>
    <submittedName>
        <fullName evidence="1">Uncharacterized protein</fullName>
    </submittedName>
</protein>
<reference evidence="1 2" key="1">
    <citation type="submission" date="2017-07" db="EMBL/GenBank/DDBJ databases">
        <authorList>
            <person name="Sun Z.S."/>
            <person name="Albrecht U."/>
            <person name="Echele G."/>
            <person name="Lee C.C."/>
        </authorList>
    </citation>
    <scope>NUCLEOTIDE SEQUENCE [LARGE SCALE GENOMIC DNA]</scope>
    <source>
        <strain evidence="1 2">CGMCC 1.12672</strain>
    </source>
</reference>
<dbReference type="OrthoDB" id="7525629at2"/>
<organism evidence="1 2">
    <name type="scientific">Sphingomonas guangdongensis</name>
    <dbReference type="NCBI Taxonomy" id="1141890"/>
    <lineage>
        <taxon>Bacteria</taxon>
        <taxon>Pseudomonadati</taxon>
        <taxon>Pseudomonadota</taxon>
        <taxon>Alphaproteobacteria</taxon>
        <taxon>Sphingomonadales</taxon>
        <taxon>Sphingomonadaceae</taxon>
        <taxon>Sphingomonas</taxon>
    </lineage>
</organism>
<accession>A0A285R1Y3</accession>
<dbReference type="EMBL" id="OBMI01000003">
    <property type="protein sequence ID" value="SOB88120.1"/>
    <property type="molecule type" value="Genomic_DNA"/>
</dbReference>
<name>A0A285R1Y3_9SPHN</name>
<dbReference type="Proteomes" id="UP000219494">
    <property type="component" value="Unassembled WGS sequence"/>
</dbReference>
<dbReference type="AlphaFoldDB" id="A0A285R1Y3"/>
<evidence type="ECO:0000313" key="2">
    <source>
        <dbReference type="Proteomes" id="UP000219494"/>
    </source>
</evidence>
<evidence type="ECO:0000313" key="1">
    <source>
        <dbReference type="EMBL" id="SOB88120.1"/>
    </source>
</evidence>
<proteinExistence type="predicted"/>
<keyword evidence="2" id="KW-1185">Reference proteome</keyword>
<sequence>MIVREYVRCTECGTAHVLRIGLGGESVQAHQFACNSCAQEMGVRLELGVGWSYGPNTEKSEEDNDAPIVNLHPSFVFSKSKIGSADAFPSLDFGKRMIDGILAARTRAGLPATLELLSDGQPRRARITEEWDQLRAAWSLHRNGKDELARKRLEKFIPGAGYSDPPDTLADWVFQFAASLIQPRFEEHFEGLFQQLMIAKDKPDFDRFVRHFGDTMSVAHARRAFEVCKAYLGAFSEFSQVHHLVASGVEVGDDHTAASTNFDATRMFYGNAFEAFGDNVEFLTCLNNLIEGRPFDQLRNIALADYQRTDKAGRCRAISENAAMALVCVEFDNQVRNASHHGGMVFDRATGSIEYRSGKGGQADVQSMGYASYLARCSTLFAQILLLMRHEILVANEFKVRLPL</sequence>
<gene>
    <name evidence="1" type="ORF">SAMN06297144_3260</name>
</gene>